<comment type="caution">
    <text evidence="5">The sequence shown here is derived from an EMBL/GenBank/DDBJ whole genome shotgun (WGS) entry which is preliminary data.</text>
</comment>
<proteinExistence type="predicted"/>
<dbReference type="Gene3D" id="1.10.10.10">
    <property type="entry name" value="Winged helix-like DNA-binding domain superfamily/Winged helix DNA-binding domain"/>
    <property type="match status" value="1"/>
</dbReference>
<organism evidence="5 6">
    <name type="scientific">Nitratireductor rhodophyticola</name>
    <dbReference type="NCBI Taxonomy" id="2854036"/>
    <lineage>
        <taxon>Bacteria</taxon>
        <taxon>Pseudomonadati</taxon>
        <taxon>Pseudomonadota</taxon>
        <taxon>Alphaproteobacteria</taxon>
        <taxon>Hyphomicrobiales</taxon>
        <taxon>Phyllobacteriaceae</taxon>
        <taxon>Nitratireductor</taxon>
    </lineage>
</organism>
<dbReference type="PROSITE" id="PS50956">
    <property type="entry name" value="HTH_ASNC_2"/>
    <property type="match status" value="1"/>
</dbReference>
<dbReference type="SUPFAM" id="SSF46785">
    <property type="entry name" value="Winged helix' DNA-binding domain"/>
    <property type="match status" value="1"/>
</dbReference>
<dbReference type="PANTHER" id="PTHR30154:SF34">
    <property type="entry name" value="TRANSCRIPTIONAL REGULATOR AZLB"/>
    <property type="match status" value="1"/>
</dbReference>
<evidence type="ECO:0000259" key="4">
    <source>
        <dbReference type="PROSITE" id="PS50956"/>
    </source>
</evidence>
<dbReference type="PANTHER" id="PTHR30154">
    <property type="entry name" value="LEUCINE-RESPONSIVE REGULATORY PROTEIN"/>
    <property type="match status" value="1"/>
</dbReference>
<gene>
    <name evidence="5" type="ORF">KVG22_03470</name>
</gene>
<dbReference type="InterPro" id="IPR011008">
    <property type="entry name" value="Dimeric_a/b-barrel"/>
</dbReference>
<sequence>MDRIDRKLLNLLQRDASRTNAALADEVGLSASSCLRRIRRLRQSGVIDRIAAILNPAKTGRTLKAVVTVELRLHGEPNTRQFLDLAAREEAVAQAYAVTGEVDAVLILRLRHMEEYDALCNRLFQERMNVARYWTMMVIRTGKDETAIPL</sequence>
<dbReference type="Gene3D" id="3.30.70.920">
    <property type="match status" value="1"/>
</dbReference>
<dbReference type="EMBL" id="JAHSQO010000001">
    <property type="protein sequence ID" value="MBY8915632.1"/>
    <property type="molecule type" value="Genomic_DNA"/>
</dbReference>
<evidence type="ECO:0000256" key="1">
    <source>
        <dbReference type="ARBA" id="ARBA00023015"/>
    </source>
</evidence>
<dbReference type="InterPro" id="IPR019885">
    <property type="entry name" value="Tscrpt_reg_HTH_AsnC-type_CS"/>
</dbReference>
<keyword evidence="2" id="KW-0238">DNA-binding</keyword>
<dbReference type="InterPro" id="IPR011991">
    <property type="entry name" value="ArsR-like_HTH"/>
</dbReference>
<dbReference type="CDD" id="cd00090">
    <property type="entry name" value="HTH_ARSR"/>
    <property type="match status" value="1"/>
</dbReference>
<accession>A0ABS7R3Z9</accession>
<dbReference type="InterPro" id="IPR000485">
    <property type="entry name" value="AsnC-type_HTH_dom"/>
</dbReference>
<keyword evidence="6" id="KW-1185">Reference proteome</keyword>
<keyword evidence="1" id="KW-0805">Transcription regulation</keyword>
<protein>
    <submittedName>
        <fullName evidence="5">Lrp/AsnC family transcriptional regulator</fullName>
    </submittedName>
</protein>
<evidence type="ECO:0000256" key="2">
    <source>
        <dbReference type="ARBA" id="ARBA00023125"/>
    </source>
</evidence>
<feature type="domain" description="HTH asnC-type" evidence="4">
    <location>
        <begin position="1"/>
        <end position="62"/>
    </location>
</feature>
<dbReference type="Proteomes" id="UP000777661">
    <property type="component" value="Unassembled WGS sequence"/>
</dbReference>
<dbReference type="PRINTS" id="PR00033">
    <property type="entry name" value="HTHASNC"/>
</dbReference>
<keyword evidence="3" id="KW-0804">Transcription</keyword>
<dbReference type="InterPro" id="IPR036388">
    <property type="entry name" value="WH-like_DNA-bd_sf"/>
</dbReference>
<dbReference type="Pfam" id="PF01037">
    <property type="entry name" value="AsnC_trans_reg"/>
    <property type="match status" value="1"/>
</dbReference>
<dbReference type="SMART" id="SM00344">
    <property type="entry name" value="HTH_ASNC"/>
    <property type="match status" value="1"/>
</dbReference>
<dbReference type="InterPro" id="IPR036390">
    <property type="entry name" value="WH_DNA-bd_sf"/>
</dbReference>
<dbReference type="SUPFAM" id="SSF54909">
    <property type="entry name" value="Dimeric alpha+beta barrel"/>
    <property type="match status" value="1"/>
</dbReference>
<dbReference type="InterPro" id="IPR019888">
    <property type="entry name" value="Tscrpt_reg_AsnC-like"/>
</dbReference>
<dbReference type="Pfam" id="PF13404">
    <property type="entry name" value="HTH_AsnC-type"/>
    <property type="match status" value="1"/>
</dbReference>
<dbReference type="InterPro" id="IPR019887">
    <property type="entry name" value="Tscrpt_reg_AsnC/Lrp_C"/>
</dbReference>
<evidence type="ECO:0000313" key="5">
    <source>
        <dbReference type="EMBL" id="MBY8915632.1"/>
    </source>
</evidence>
<reference evidence="5 6" key="1">
    <citation type="submission" date="2021-06" db="EMBL/GenBank/DDBJ databases">
        <title>Nitratireductor porphyridii sp. nov., isolated from a small marine red alga, Porphyridium purpureum in South Korea.</title>
        <authorList>
            <person name="Kim K.H."/>
            <person name="Kristyanto S."/>
            <person name="Jeon C.O."/>
        </authorList>
    </citation>
    <scope>NUCLEOTIDE SEQUENCE [LARGE SCALE GENOMIC DNA]</scope>
    <source>
        <strain evidence="5 6">R6</strain>
    </source>
</reference>
<evidence type="ECO:0000313" key="6">
    <source>
        <dbReference type="Proteomes" id="UP000777661"/>
    </source>
</evidence>
<dbReference type="RefSeq" id="WP_223003871.1">
    <property type="nucleotide sequence ID" value="NZ_JAHSQO010000001.1"/>
</dbReference>
<name>A0ABS7R3Z9_9HYPH</name>
<evidence type="ECO:0000256" key="3">
    <source>
        <dbReference type="ARBA" id="ARBA00023163"/>
    </source>
</evidence>
<dbReference type="PROSITE" id="PS00519">
    <property type="entry name" value="HTH_ASNC_1"/>
    <property type="match status" value="1"/>
</dbReference>